<reference evidence="3 4" key="1">
    <citation type="submission" date="2024-10" db="EMBL/GenBank/DDBJ databases">
        <title>The Natural Products Discovery Center: Release of the First 8490 Sequenced Strains for Exploring Actinobacteria Biosynthetic Diversity.</title>
        <authorList>
            <person name="Kalkreuter E."/>
            <person name="Kautsar S.A."/>
            <person name="Yang D."/>
            <person name="Bader C.D."/>
            <person name="Teijaro C.N."/>
            <person name="Fluegel L."/>
            <person name="Davis C.M."/>
            <person name="Simpson J.R."/>
            <person name="Lauterbach L."/>
            <person name="Steele A.D."/>
            <person name="Gui C."/>
            <person name="Meng S."/>
            <person name="Li G."/>
            <person name="Viehrig K."/>
            <person name="Ye F."/>
            <person name="Su P."/>
            <person name="Kiefer A.F."/>
            <person name="Nichols A."/>
            <person name="Cepeda A.J."/>
            <person name="Yan W."/>
            <person name="Fan B."/>
            <person name="Jiang Y."/>
            <person name="Adhikari A."/>
            <person name="Zheng C.-J."/>
            <person name="Schuster L."/>
            <person name="Cowan T.M."/>
            <person name="Smanski M.J."/>
            <person name="Chevrette M.G."/>
            <person name="De Carvalho L.P.S."/>
            <person name="Shen B."/>
        </authorList>
    </citation>
    <scope>NUCLEOTIDE SEQUENCE [LARGE SCALE GENOMIC DNA]</scope>
    <source>
        <strain evidence="3 4">NPDC002593</strain>
    </source>
</reference>
<feature type="compositionally biased region" description="Polar residues" evidence="1">
    <location>
        <begin position="48"/>
        <end position="69"/>
    </location>
</feature>
<evidence type="ECO:0000256" key="1">
    <source>
        <dbReference type="SAM" id="MobiDB-lite"/>
    </source>
</evidence>
<comment type="caution">
    <text evidence="3">The sequence shown here is derived from an EMBL/GenBank/DDBJ whole genome shotgun (WGS) entry which is preliminary data.</text>
</comment>
<gene>
    <name evidence="3" type="ORF">ACFYXQ_41180</name>
</gene>
<feature type="compositionally biased region" description="Low complexity" evidence="1">
    <location>
        <begin position="98"/>
        <end position="114"/>
    </location>
</feature>
<dbReference type="Proteomes" id="UP001601992">
    <property type="component" value="Unassembled WGS sequence"/>
</dbReference>
<feature type="chain" id="PRO_5045144486" description="Lipoprotein" evidence="2">
    <location>
        <begin position="33"/>
        <end position="134"/>
    </location>
</feature>
<evidence type="ECO:0008006" key="5">
    <source>
        <dbReference type="Google" id="ProtNLM"/>
    </source>
</evidence>
<organism evidence="3 4">
    <name type="scientific">Nocardia jiangxiensis</name>
    <dbReference type="NCBI Taxonomy" id="282685"/>
    <lineage>
        <taxon>Bacteria</taxon>
        <taxon>Bacillati</taxon>
        <taxon>Actinomycetota</taxon>
        <taxon>Actinomycetes</taxon>
        <taxon>Mycobacteriales</taxon>
        <taxon>Nocardiaceae</taxon>
        <taxon>Nocardia</taxon>
    </lineage>
</organism>
<proteinExistence type="predicted"/>
<dbReference type="EMBL" id="JBIAQY010000024">
    <property type="protein sequence ID" value="MFF3574179.1"/>
    <property type="molecule type" value="Genomic_DNA"/>
</dbReference>
<evidence type="ECO:0000256" key="2">
    <source>
        <dbReference type="SAM" id="SignalP"/>
    </source>
</evidence>
<accession>A0ABW6SD67</accession>
<sequence>MTRRRKVSAGLAAGLAALAGVALLACTGLALADPGTVQPGVSAVTPAPQKSPQTDQPAQLHSATPQDQSPAPRRRSTPKPSQTTTPAAPREVHIGDLNAPVPNVVPDAVVDGVNRTNQDLQSIIEPTPTQQPHH</sequence>
<name>A0ABW6SD67_9NOCA</name>
<evidence type="ECO:0000313" key="4">
    <source>
        <dbReference type="Proteomes" id="UP001601992"/>
    </source>
</evidence>
<dbReference type="PROSITE" id="PS51257">
    <property type="entry name" value="PROKAR_LIPOPROTEIN"/>
    <property type="match status" value="1"/>
</dbReference>
<evidence type="ECO:0000313" key="3">
    <source>
        <dbReference type="EMBL" id="MFF3574179.1"/>
    </source>
</evidence>
<keyword evidence="2" id="KW-0732">Signal</keyword>
<feature type="signal peptide" evidence="2">
    <location>
        <begin position="1"/>
        <end position="32"/>
    </location>
</feature>
<keyword evidence="4" id="KW-1185">Reference proteome</keyword>
<dbReference type="RefSeq" id="WP_157186482.1">
    <property type="nucleotide sequence ID" value="NZ_JBIAQY010000024.1"/>
</dbReference>
<feature type="region of interest" description="Disordered" evidence="1">
    <location>
        <begin position="34"/>
        <end position="134"/>
    </location>
</feature>
<protein>
    <recommendedName>
        <fullName evidence="5">Lipoprotein</fullName>
    </recommendedName>
</protein>